<dbReference type="Proteomes" id="UP000016464">
    <property type="component" value="Unassembled WGS sequence"/>
</dbReference>
<name>U1N7P4_9BACL</name>
<comment type="caution">
    <text evidence="1">The sequence shown here is derived from an EMBL/GenBank/DDBJ whole genome shotgun (WGS) entry which is preliminary data.</text>
</comment>
<proteinExistence type="predicted"/>
<gene>
    <name evidence="1" type="ORF">M467_14760</name>
</gene>
<evidence type="ECO:0000313" key="2">
    <source>
        <dbReference type="Proteomes" id="UP000016464"/>
    </source>
</evidence>
<evidence type="ECO:0000313" key="1">
    <source>
        <dbReference type="EMBL" id="ERG68535.1"/>
    </source>
</evidence>
<sequence>MNPAKTEVLVYFQLLADDFSIEKTLRFVSA</sequence>
<organism evidence="1 2">
    <name type="scientific">Exiguobacterium chiriqhucha RW-2</name>
    <dbReference type="NCBI Taxonomy" id="1345023"/>
    <lineage>
        <taxon>Bacteria</taxon>
        <taxon>Bacillati</taxon>
        <taxon>Bacillota</taxon>
        <taxon>Bacilli</taxon>
        <taxon>Bacillales</taxon>
        <taxon>Bacillales Family XII. Incertae Sedis</taxon>
        <taxon>Exiguobacterium</taxon>
    </lineage>
</organism>
<protein>
    <submittedName>
        <fullName evidence="1">Uncharacterized protein</fullName>
    </submittedName>
</protein>
<dbReference type="AlphaFoldDB" id="U1N7P4"/>
<reference evidence="1 2" key="1">
    <citation type="journal article" date="2013" name="Genome Announc.">
        <title>Draft Genome Sequence of Exiguobacterium pavilionensis Strain RW-2, with Wide Thermal, Salinity, and pH Tolerance, Isolated from Modern Freshwater Microbialites.</title>
        <authorList>
            <person name="White R.A.III."/>
            <person name="Grassa C.J."/>
            <person name="Suttle C.A."/>
        </authorList>
    </citation>
    <scope>NUCLEOTIDE SEQUENCE [LARGE SCALE GENOMIC DNA]</scope>
    <source>
        <strain evidence="1 2">RW-2</strain>
    </source>
</reference>
<keyword evidence="2" id="KW-1185">Reference proteome</keyword>
<accession>U1N7P4</accession>
<dbReference type="EMBL" id="ATCL01000008">
    <property type="protein sequence ID" value="ERG68535.1"/>
    <property type="molecule type" value="Genomic_DNA"/>
</dbReference>